<dbReference type="InterPro" id="IPR023415">
    <property type="entry name" value="LDLR_class-A_CS"/>
</dbReference>
<keyword evidence="11" id="KW-0807">Transducer</keyword>
<evidence type="ECO:0000256" key="5">
    <source>
        <dbReference type="ARBA" id="ARBA00022737"/>
    </source>
</evidence>
<keyword evidence="3" id="KW-0433">Leucine-rich repeat</keyword>
<evidence type="ECO:0000256" key="8">
    <source>
        <dbReference type="ARBA" id="ARBA00023136"/>
    </source>
</evidence>
<evidence type="ECO:0000256" key="2">
    <source>
        <dbReference type="ARBA" id="ARBA00022475"/>
    </source>
</evidence>
<evidence type="ECO:0000313" key="15">
    <source>
        <dbReference type="Proteomes" id="UP000085678"/>
    </source>
</evidence>
<evidence type="ECO:0000313" key="16">
    <source>
        <dbReference type="RefSeq" id="XP_013392577.1"/>
    </source>
</evidence>
<dbReference type="PRINTS" id="PR00237">
    <property type="entry name" value="GPCRRHODOPSN"/>
</dbReference>
<dbReference type="Gene3D" id="3.80.10.10">
    <property type="entry name" value="Ribonuclease Inhibitor"/>
    <property type="match status" value="2"/>
</dbReference>
<dbReference type="RefSeq" id="XP_013392577.1">
    <property type="nucleotide sequence ID" value="XM_013537123.1"/>
</dbReference>
<feature type="disulfide bond" evidence="12">
    <location>
        <begin position="137"/>
        <end position="149"/>
    </location>
</feature>
<dbReference type="InterPro" id="IPR003591">
    <property type="entry name" value="Leu-rich_rpt_typical-subtyp"/>
</dbReference>
<organism evidence="15 16">
    <name type="scientific">Lingula anatina</name>
    <name type="common">Brachiopod</name>
    <name type="synonym">Lingula unguis</name>
    <dbReference type="NCBI Taxonomy" id="7574"/>
    <lineage>
        <taxon>Eukaryota</taxon>
        <taxon>Metazoa</taxon>
        <taxon>Spiralia</taxon>
        <taxon>Lophotrochozoa</taxon>
        <taxon>Brachiopoda</taxon>
        <taxon>Linguliformea</taxon>
        <taxon>Lingulata</taxon>
        <taxon>Lingulida</taxon>
        <taxon>Linguloidea</taxon>
        <taxon>Lingulidae</taxon>
        <taxon>Lingula</taxon>
    </lineage>
</organism>
<evidence type="ECO:0000256" key="1">
    <source>
        <dbReference type="ARBA" id="ARBA00004651"/>
    </source>
</evidence>
<feature type="transmembrane region" description="Helical" evidence="13">
    <location>
        <begin position="632"/>
        <end position="654"/>
    </location>
</feature>
<evidence type="ECO:0000256" key="11">
    <source>
        <dbReference type="ARBA" id="ARBA00023224"/>
    </source>
</evidence>
<dbReference type="PROSITE" id="PS01209">
    <property type="entry name" value="LDLRA_1"/>
    <property type="match status" value="2"/>
</dbReference>
<dbReference type="SUPFAM" id="SSF81321">
    <property type="entry name" value="Family A G protein-coupled receptor-like"/>
    <property type="match status" value="1"/>
</dbReference>
<evidence type="ECO:0000256" key="6">
    <source>
        <dbReference type="ARBA" id="ARBA00022989"/>
    </source>
</evidence>
<dbReference type="SMART" id="SM00369">
    <property type="entry name" value="LRR_TYP"/>
    <property type="match status" value="6"/>
</dbReference>
<feature type="transmembrane region" description="Helical" evidence="13">
    <location>
        <begin position="666"/>
        <end position="688"/>
    </location>
</feature>
<gene>
    <name evidence="16" type="primary">LOC106160504</name>
</gene>
<dbReference type="SUPFAM" id="SSF57424">
    <property type="entry name" value="LDL receptor-like module"/>
    <property type="match status" value="1"/>
</dbReference>
<dbReference type="KEGG" id="lak:106160504"/>
<dbReference type="Gene3D" id="1.20.1070.10">
    <property type="entry name" value="Rhodopsin 7-helix transmembrane proteins"/>
    <property type="match status" value="1"/>
</dbReference>
<dbReference type="InterPro" id="IPR017452">
    <property type="entry name" value="GPCR_Rhodpsn_7TM"/>
</dbReference>
<feature type="transmembrane region" description="Helical" evidence="13">
    <location>
        <begin position="492"/>
        <end position="511"/>
    </location>
</feature>
<keyword evidence="4 13" id="KW-0812">Transmembrane</keyword>
<feature type="transmembrane region" description="Helical" evidence="13">
    <location>
        <begin position="532"/>
        <end position="553"/>
    </location>
</feature>
<dbReference type="InterPro" id="IPR002172">
    <property type="entry name" value="LDrepeatLR_classA_rpt"/>
</dbReference>
<feature type="domain" description="G-protein coupled receptors family 1 profile" evidence="14">
    <location>
        <begin position="428"/>
        <end position="683"/>
    </location>
</feature>
<dbReference type="GeneID" id="106160504"/>
<dbReference type="SUPFAM" id="SSF52058">
    <property type="entry name" value="L domain-like"/>
    <property type="match status" value="1"/>
</dbReference>
<dbReference type="PROSITE" id="PS50068">
    <property type="entry name" value="LDLRA_2"/>
    <property type="match status" value="2"/>
</dbReference>
<dbReference type="PRINTS" id="PR00373">
    <property type="entry name" value="GLYCHORMONER"/>
</dbReference>
<dbReference type="GO" id="GO:0009755">
    <property type="term" value="P:hormone-mediated signaling pathway"/>
    <property type="evidence" value="ECO:0007669"/>
    <property type="project" value="TreeGrafter"/>
</dbReference>
<dbReference type="PROSITE" id="PS50262">
    <property type="entry name" value="G_PROTEIN_RECEP_F1_2"/>
    <property type="match status" value="1"/>
</dbReference>
<dbReference type="SMART" id="SM00192">
    <property type="entry name" value="LDLa"/>
    <property type="match status" value="2"/>
</dbReference>
<dbReference type="OrthoDB" id="6022531at2759"/>
<evidence type="ECO:0000256" key="4">
    <source>
        <dbReference type="ARBA" id="ARBA00022692"/>
    </source>
</evidence>
<feature type="transmembrane region" description="Helical" evidence="13">
    <location>
        <begin position="413"/>
        <end position="436"/>
    </location>
</feature>
<feature type="disulfide bond" evidence="12">
    <location>
        <begin position="103"/>
        <end position="121"/>
    </location>
</feature>
<dbReference type="InterPro" id="IPR032675">
    <property type="entry name" value="LRR_dom_sf"/>
</dbReference>
<dbReference type="InterPro" id="IPR002131">
    <property type="entry name" value="Gphrmn_rcpt_fam"/>
</dbReference>
<reference evidence="16" key="1">
    <citation type="submission" date="2025-08" db="UniProtKB">
        <authorList>
            <consortium name="RefSeq"/>
        </authorList>
    </citation>
    <scope>IDENTIFICATION</scope>
    <source>
        <tissue evidence="16">Gonads</tissue>
    </source>
</reference>
<dbReference type="GO" id="GO:0016500">
    <property type="term" value="F:protein-hormone receptor activity"/>
    <property type="evidence" value="ECO:0007669"/>
    <property type="project" value="InterPro"/>
</dbReference>
<dbReference type="Pfam" id="PF00057">
    <property type="entry name" value="Ldl_recept_a"/>
    <property type="match status" value="1"/>
</dbReference>
<comment type="subcellular location">
    <subcellularLocation>
        <location evidence="1">Cell membrane</location>
        <topology evidence="1">Multi-pass membrane protein</topology>
    </subcellularLocation>
</comment>
<dbReference type="PANTHER" id="PTHR24372:SF77">
    <property type="entry name" value="G-PROTEIN COUPLED RECEPTORS FAMILY 1 PROFILE DOMAIN-CONTAINING PROTEIN"/>
    <property type="match status" value="1"/>
</dbReference>
<dbReference type="Pfam" id="PF13855">
    <property type="entry name" value="LRR_8"/>
    <property type="match status" value="1"/>
</dbReference>
<keyword evidence="15" id="KW-1185">Reference proteome</keyword>
<comment type="caution">
    <text evidence="12">Lacks conserved residue(s) required for the propagation of feature annotation.</text>
</comment>
<keyword evidence="2" id="KW-1003">Cell membrane</keyword>
<protein>
    <submittedName>
        <fullName evidence="16">G-protein coupled receptor GRL101-like</fullName>
    </submittedName>
</protein>
<evidence type="ECO:0000256" key="7">
    <source>
        <dbReference type="ARBA" id="ARBA00023040"/>
    </source>
</evidence>
<dbReference type="Gene3D" id="4.10.400.10">
    <property type="entry name" value="Low-density Lipoprotein Receptor"/>
    <property type="match status" value="1"/>
</dbReference>
<dbReference type="InterPro" id="IPR036055">
    <property type="entry name" value="LDL_receptor-like_sf"/>
</dbReference>
<dbReference type="InterPro" id="IPR001611">
    <property type="entry name" value="Leu-rich_rpt"/>
</dbReference>
<keyword evidence="7" id="KW-0297">G-protein coupled receptor</keyword>
<dbReference type="GO" id="GO:0007189">
    <property type="term" value="P:adenylate cyclase-activating G protein-coupled receptor signaling pathway"/>
    <property type="evidence" value="ECO:0007669"/>
    <property type="project" value="TreeGrafter"/>
</dbReference>
<keyword evidence="8 13" id="KW-0472">Membrane</keyword>
<evidence type="ECO:0000256" key="9">
    <source>
        <dbReference type="ARBA" id="ARBA00023157"/>
    </source>
</evidence>
<accession>A0A1S3I2T4</accession>
<feature type="transmembrane region" description="Helical" evidence="13">
    <location>
        <begin position="583"/>
        <end position="611"/>
    </location>
</feature>
<sequence>MHINTKDDRYPDCPGLSQEDEPIEAIPYAKETSCESSTFSQQINFTYCPSLDQIRCTPGHTHCFPRHLACIHDKVQQKALNDCRHFEHLQQCQTYECPSMFKCPNTYCIPLRQVCDGEKDCPRGEDEDNARCTNYTCPGHFRCRGERQCVHQSEVCNGVVNCKHSNDDEAFCDINATLSNGCKHKGYFLDCTGKRLSSIPKYSPDIRGLDFARNNLSLWSKAFKGYFLLVRLDISFNNLKTIPPRVFLHLRNVLYLDLSYNRIAAFASDVFTGMINLQHLILEGNSLQMIEPGAFEGLGSLRILNLSFFNINVLSRDTFRGLESLSVLNISHNALSSVADGAFRGLPRLKVLDISGNKDALVEPEAFVELSAETLKSDQFGICCLAQRKGNVGVCFPPKDEFSSCSDLLQNQFLQVSIWVMGILACLGNAVVLIYWLRYRDSAASSILVMNLALSDLLMGVYLVIIAAADTSYRGFYASQATKWMSSGLCKFAGFLSMVSSEMSVVILVLITTDRLVSIVYAMKIQKMDTKASLLMTGLSWVVVVMVSTVPLIEVGYFKDFYGHNSVCLPFTLSRVEFGGREYAYVIFVFFNFTAFLFISSAYVAILRHVYQSRKQSGREETHRDVQLLKRVSLILITDFLCWVPVTVLGILSMAGVPINPEVSSWVAVFILPVNSAMNPILYTLANIKICGKLKKKKRETQIQTRNTCL</sequence>
<evidence type="ECO:0000256" key="13">
    <source>
        <dbReference type="SAM" id="Phobius"/>
    </source>
</evidence>
<evidence type="ECO:0000256" key="10">
    <source>
        <dbReference type="ARBA" id="ARBA00023170"/>
    </source>
</evidence>
<evidence type="ECO:0000256" key="12">
    <source>
        <dbReference type="PROSITE-ProRule" id="PRU00124"/>
    </source>
</evidence>
<dbReference type="Pfam" id="PF00001">
    <property type="entry name" value="7tm_1"/>
    <property type="match status" value="1"/>
</dbReference>
<evidence type="ECO:0000259" key="14">
    <source>
        <dbReference type="PROSITE" id="PS50262"/>
    </source>
</evidence>
<keyword evidence="9 12" id="KW-1015">Disulfide bond</keyword>
<proteinExistence type="predicted"/>
<dbReference type="InParanoid" id="A0A1S3I2T4"/>
<dbReference type="GO" id="GO:0005886">
    <property type="term" value="C:plasma membrane"/>
    <property type="evidence" value="ECO:0007669"/>
    <property type="project" value="UniProtKB-SubCell"/>
</dbReference>
<dbReference type="AlphaFoldDB" id="A0A1S3I2T4"/>
<keyword evidence="5" id="KW-0677">Repeat</keyword>
<evidence type="ECO:0000256" key="3">
    <source>
        <dbReference type="ARBA" id="ARBA00022614"/>
    </source>
</evidence>
<dbReference type="InterPro" id="IPR000276">
    <property type="entry name" value="GPCR_Rhodpsn"/>
</dbReference>
<feature type="transmembrane region" description="Helical" evidence="13">
    <location>
        <begin position="448"/>
        <end position="469"/>
    </location>
</feature>
<keyword evidence="6 13" id="KW-1133">Transmembrane helix</keyword>
<dbReference type="Proteomes" id="UP000085678">
    <property type="component" value="Unplaced"/>
</dbReference>
<dbReference type="GO" id="GO:0008528">
    <property type="term" value="F:G protein-coupled peptide receptor activity"/>
    <property type="evidence" value="ECO:0007669"/>
    <property type="project" value="TreeGrafter"/>
</dbReference>
<dbReference type="PANTHER" id="PTHR24372">
    <property type="entry name" value="GLYCOPROTEIN HORMONE RECEPTOR"/>
    <property type="match status" value="1"/>
</dbReference>
<keyword evidence="10" id="KW-0675">Receptor</keyword>
<name>A0A1S3I2T4_LINAN</name>
<dbReference type="CDD" id="cd00112">
    <property type="entry name" value="LDLa"/>
    <property type="match status" value="1"/>
</dbReference>